<dbReference type="GO" id="GO:0004386">
    <property type="term" value="F:helicase activity"/>
    <property type="evidence" value="ECO:0007669"/>
    <property type="project" value="InterPro"/>
</dbReference>
<evidence type="ECO:0000256" key="1">
    <source>
        <dbReference type="ARBA" id="ARBA00004123"/>
    </source>
</evidence>
<dbReference type="InterPro" id="IPR027417">
    <property type="entry name" value="P-loop_NTPase"/>
</dbReference>
<dbReference type="SUPFAM" id="SSF57667">
    <property type="entry name" value="beta-beta-alpha zinc fingers"/>
    <property type="match status" value="2"/>
</dbReference>
<keyword evidence="5" id="KW-0862">Zinc</keyword>
<dbReference type="Gene3D" id="3.40.50.300">
    <property type="entry name" value="P-loop containing nucleotide triphosphate hydrolases"/>
    <property type="match status" value="1"/>
</dbReference>
<keyword evidence="8" id="KW-0804">Transcription</keyword>
<evidence type="ECO:0000256" key="2">
    <source>
        <dbReference type="ARBA" id="ARBA00022723"/>
    </source>
</evidence>
<evidence type="ECO:0000256" key="6">
    <source>
        <dbReference type="ARBA" id="ARBA00023015"/>
    </source>
</evidence>
<dbReference type="InterPro" id="IPR013087">
    <property type="entry name" value="Znf_C2H2_type"/>
</dbReference>
<evidence type="ECO:0000256" key="5">
    <source>
        <dbReference type="ARBA" id="ARBA00022833"/>
    </source>
</evidence>
<dbReference type="Gene3D" id="3.30.160.60">
    <property type="entry name" value="Classic Zinc Finger"/>
    <property type="match status" value="3"/>
</dbReference>
<organism evidence="10">
    <name type="scientific">Cyprideis torosa</name>
    <dbReference type="NCBI Taxonomy" id="163714"/>
    <lineage>
        <taxon>Eukaryota</taxon>
        <taxon>Metazoa</taxon>
        <taxon>Ecdysozoa</taxon>
        <taxon>Arthropoda</taxon>
        <taxon>Crustacea</taxon>
        <taxon>Oligostraca</taxon>
        <taxon>Ostracoda</taxon>
        <taxon>Podocopa</taxon>
        <taxon>Podocopida</taxon>
        <taxon>Cytherocopina</taxon>
        <taxon>Cytheroidea</taxon>
        <taxon>Cytherideidae</taxon>
        <taxon>Cyprideis</taxon>
    </lineage>
</organism>
<dbReference type="GO" id="GO:0003677">
    <property type="term" value="F:DNA binding"/>
    <property type="evidence" value="ECO:0007669"/>
    <property type="project" value="UniProtKB-KW"/>
</dbReference>
<keyword evidence="7" id="KW-0238">DNA-binding</keyword>
<dbReference type="EMBL" id="OB664456">
    <property type="protein sequence ID" value="CAD7232274.1"/>
    <property type="molecule type" value="Genomic_DNA"/>
</dbReference>
<gene>
    <name evidence="10" type="ORF">CTOB1V02_LOCUS10112</name>
</gene>
<dbReference type="GO" id="GO:0008270">
    <property type="term" value="F:zinc ion binding"/>
    <property type="evidence" value="ECO:0007669"/>
    <property type="project" value="UniProtKB-KW"/>
</dbReference>
<evidence type="ECO:0000256" key="4">
    <source>
        <dbReference type="ARBA" id="ARBA00022771"/>
    </source>
</evidence>
<dbReference type="PANTHER" id="PTHR16515:SF58">
    <property type="entry name" value="ZINC FINGER PROTEIN 22"/>
    <property type="match status" value="1"/>
</dbReference>
<accession>A0A7R8WIC9</accession>
<proteinExistence type="predicted"/>
<dbReference type="GO" id="GO:0010468">
    <property type="term" value="P:regulation of gene expression"/>
    <property type="evidence" value="ECO:0007669"/>
    <property type="project" value="TreeGrafter"/>
</dbReference>
<keyword evidence="6" id="KW-0805">Transcription regulation</keyword>
<evidence type="ECO:0000313" key="10">
    <source>
        <dbReference type="EMBL" id="CAD7232274.1"/>
    </source>
</evidence>
<dbReference type="SMART" id="SM00355">
    <property type="entry name" value="ZnF_C2H2"/>
    <property type="match status" value="3"/>
</dbReference>
<keyword evidence="9" id="KW-0539">Nucleus</keyword>
<dbReference type="OrthoDB" id="6429608at2759"/>
<dbReference type="GO" id="GO:0005524">
    <property type="term" value="F:ATP binding"/>
    <property type="evidence" value="ECO:0007669"/>
    <property type="project" value="InterPro"/>
</dbReference>
<dbReference type="Pfam" id="PF07652">
    <property type="entry name" value="Flavi_DEAD"/>
    <property type="match status" value="1"/>
</dbReference>
<dbReference type="InterPro" id="IPR050331">
    <property type="entry name" value="Zinc_finger"/>
</dbReference>
<dbReference type="Pfam" id="PF00096">
    <property type="entry name" value="zf-C2H2"/>
    <property type="match status" value="3"/>
</dbReference>
<keyword evidence="2" id="KW-0479">Metal-binding</keyword>
<evidence type="ECO:0000256" key="3">
    <source>
        <dbReference type="ARBA" id="ARBA00022737"/>
    </source>
</evidence>
<dbReference type="AlphaFoldDB" id="A0A7R8WIC9"/>
<keyword evidence="3" id="KW-0677">Repeat</keyword>
<dbReference type="GO" id="GO:0005634">
    <property type="term" value="C:nucleus"/>
    <property type="evidence" value="ECO:0007669"/>
    <property type="project" value="UniProtKB-SubCell"/>
</dbReference>
<evidence type="ECO:0000256" key="9">
    <source>
        <dbReference type="ARBA" id="ARBA00023242"/>
    </source>
</evidence>
<name>A0A7R8WIC9_9CRUS</name>
<dbReference type="PANTHER" id="PTHR16515">
    <property type="entry name" value="PR DOMAIN ZINC FINGER PROTEIN"/>
    <property type="match status" value="1"/>
</dbReference>
<keyword evidence="4" id="KW-0863">Zinc-finger</keyword>
<protein>
    <submittedName>
        <fullName evidence="10">Uncharacterized protein</fullName>
    </submittedName>
</protein>
<dbReference type="PROSITE" id="PS50157">
    <property type="entry name" value="ZINC_FINGER_C2H2_2"/>
    <property type="match status" value="3"/>
</dbReference>
<comment type="subcellular location">
    <subcellularLocation>
        <location evidence="1">Nucleus</location>
    </subcellularLocation>
</comment>
<reference evidence="10" key="1">
    <citation type="submission" date="2020-11" db="EMBL/GenBank/DDBJ databases">
        <authorList>
            <person name="Tran Van P."/>
        </authorList>
    </citation>
    <scope>NUCLEOTIDE SEQUENCE</scope>
</reference>
<dbReference type="FunFam" id="3.30.160.60:FF:000690">
    <property type="entry name" value="Zinc finger protein 354C"/>
    <property type="match status" value="1"/>
</dbReference>
<evidence type="ECO:0000256" key="7">
    <source>
        <dbReference type="ARBA" id="ARBA00023125"/>
    </source>
</evidence>
<dbReference type="GO" id="GO:0003682">
    <property type="term" value="F:chromatin binding"/>
    <property type="evidence" value="ECO:0007669"/>
    <property type="project" value="UniProtKB-ARBA"/>
</dbReference>
<sequence length="272" mass="30631">MLHITSLIKSPKTCVLVENEMSETAPVPPRRGNFRPPSRPTRATSACHMCGKTFARRNDYSRHILIHTGQKPFVCVTCGKSFAVKSNLTQHKVTHTGEKPVSCDECGRSFNRSFNLETHKRIHRGANPTKVFAREMFDVLRQECDNDVSLEISGHDSEVRRGARIKIMAHATALRRALRFGWSRGVNYIVDEYHAAQAETIALVLHLENRARREENRDRHSKTHKKVKPYKCSSVETLSSTAAVVGATRSNKFGHLPRVVSVYPGNSDCGRD</sequence>
<dbReference type="InterPro" id="IPR011492">
    <property type="entry name" value="Flavi_DEAD"/>
</dbReference>
<dbReference type="FunFam" id="3.30.160.60:FF:002716">
    <property type="entry name" value="Zinc finger protein 212"/>
    <property type="match status" value="1"/>
</dbReference>
<dbReference type="PROSITE" id="PS00028">
    <property type="entry name" value="ZINC_FINGER_C2H2_1"/>
    <property type="match status" value="3"/>
</dbReference>
<dbReference type="InterPro" id="IPR036236">
    <property type="entry name" value="Znf_C2H2_sf"/>
</dbReference>
<evidence type="ECO:0000256" key="8">
    <source>
        <dbReference type="ARBA" id="ARBA00023163"/>
    </source>
</evidence>